<keyword evidence="10" id="KW-1185">Reference proteome</keyword>
<feature type="region of interest" description="Disordered" evidence="7">
    <location>
        <begin position="1"/>
        <end position="38"/>
    </location>
</feature>
<name>A0A5N6KU01_9ROSI</name>
<dbReference type="PANTHER" id="PTHR23519:SF2">
    <property type="entry name" value="AUTOPHAGY-RELATED PROTEIN 22"/>
    <property type="match status" value="1"/>
</dbReference>
<dbReference type="InterPro" id="IPR050495">
    <property type="entry name" value="ATG22/LtaA_families"/>
</dbReference>
<feature type="transmembrane region" description="Helical" evidence="8">
    <location>
        <begin position="169"/>
        <end position="192"/>
    </location>
</feature>
<dbReference type="GO" id="GO:0032974">
    <property type="term" value="P:amino acid transmembrane export from vacuole"/>
    <property type="evidence" value="ECO:0007669"/>
    <property type="project" value="TreeGrafter"/>
</dbReference>
<evidence type="ECO:0000256" key="1">
    <source>
        <dbReference type="ARBA" id="ARBA00004127"/>
    </source>
</evidence>
<dbReference type="OrthoDB" id="42657at2759"/>
<keyword evidence="3" id="KW-0813">Transport</keyword>
<accession>A0A5N6KU01</accession>
<dbReference type="Pfam" id="PF11700">
    <property type="entry name" value="ATG22"/>
    <property type="match status" value="1"/>
</dbReference>
<dbReference type="InterPro" id="IPR024671">
    <property type="entry name" value="Atg22-like"/>
</dbReference>
<dbReference type="SUPFAM" id="SSF103473">
    <property type="entry name" value="MFS general substrate transporter"/>
    <property type="match status" value="2"/>
</dbReference>
<feature type="transmembrane region" description="Helical" evidence="8">
    <location>
        <begin position="466"/>
        <end position="487"/>
    </location>
</feature>
<evidence type="ECO:0000256" key="8">
    <source>
        <dbReference type="SAM" id="Phobius"/>
    </source>
</evidence>
<dbReference type="InterPro" id="IPR036259">
    <property type="entry name" value="MFS_trans_sf"/>
</dbReference>
<dbReference type="PANTHER" id="PTHR23519">
    <property type="entry name" value="AUTOPHAGY-RELATED PROTEIN 22"/>
    <property type="match status" value="1"/>
</dbReference>
<protein>
    <recommendedName>
        <fullName evidence="11">Autophagy-related protein</fullName>
    </recommendedName>
</protein>
<dbReference type="Proteomes" id="UP000327013">
    <property type="component" value="Unassembled WGS sequence"/>
</dbReference>
<evidence type="ECO:0000256" key="7">
    <source>
        <dbReference type="SAM" id="MobiDB-lite"/>
    </source>
</evidence>
<comment type="similarity">
    <text evidence="2">Belongs to the ATG22 family.</text>
</comment>
<dbReference type="GO" id="GO:0012505">
    <property type="term" value="C:endomembrane system"/>
    <property type="evidence" value="ECO:0007669"/>
    <property type="project" value="UniProtKB-SubCell"/>
</dbReference>
<keyword evidence="4 8" id="KW-0812">Transmembrane</keyword>
<evidence type="ECO:0000256" key="2">
    <source>
        <dbReference type="ARBA" id="ARBA00006978"/>
    </source>
</evidence>
<dbReference type="EMBL" id="VIBQ01000013">
    <property type="protein sequence ID" value="KAB8345986.1"/>
    <property type="molecule type" value="Genomic_DNA"/>
</dbReference>
<reference evidence="9 10" key="1">
    <citation type="submission" date="2019-06" db="EMBL/GenBank/DDBJ databases">
        <title>A chromosomal-level reference genome of Carpinus fangiana (Coryloideae, Betulaceae).</title>
        <authorList>
            <person name="Yang X."/>
            <person name="Wang Z."/>
            <person name="Zhang L."/>
            <person name="Hao G."/>
            <person name="Liu J."/>
            <person name="Yang Y."/>
        </authorList>
    </citation>
    <scope>NUCLEOTIDE SEQUENCE [LARGE SCALE GENOMIC DNA]</scope>
    <source>
        <strain evidence="9">Cfa_2016G</strain>
        <tissue evidence="9">Leaf</tissue>
    </source>
</reference>
<evidence type="ECO:0000256" key="5">
    <source>
        <dbReference type="ARBA" id="ARBA00022989"/>
    </source>
</evidence>
<feature type="transmembrane region" description="Helical" evidence="8">
    <location>
        <begin position="50"/>
        <end position="71"/>
    </location>
</feature>
<evidence type="ECO:0000313" key="9">
    <source>
        <dbReference type="EMBL" id="KAB8345986.1"/>
    </source>
</evidence>
<evidence type="ECO:0000313" key="10">
    <source>
        <dbReference type="Proteomes" id="UP000327013"/>
    </source>
</evidence>
<feature type="transmembrane region" description="Helical" evidence="8">
    <location>
        <begin position="401"/>
        <end position="420"/>
    </location>
</feature>
<comment type="subcellular location">
    <subcellularLocation>
        <location evidence="1">Endomembrane system</location>
        <topology evidence="1">Multi-pass membrane protein</topology>
    </subcellularLocation>
</comment>
<feature type="transmembrane region" description="Helical" evidence="8">
    <location>
        <begin position="334"/>
        <end position="356"/>
    </location>
</feature>
<feature type="transmembrane region" description="Helical" evidence="8">
    <location>
        <begin position="114"/>
        <end position="134"/>
    </location>
</feature>
<sequence>MSQLPPNEELDAKVYHTSAKELDDNSSGERAEQTEPSQTPLAALLPRKAFLAWLLICYSTGPTGAMVNSYIPVVLQSIANRLGHAAGSTAHCSTRGRIECLVQFGGGEIDYNSYVLYLQAIATACQGVFTILICGLADYADYRKSIMLICILIFGALATPYAGLTEVSYSILTTSAVLFALISTVQGAYGALEFSYIPLFMRAETGSLDRPQTGLERYMNRSYEKAGTENKRLHKGAKVAVLGLVMGNLGSLTALLIGIVITYSKHITVATSYHSFLIAITVAGCMTVVLGSIAGFLLPSVSGKVVNSPSIMLPFLNWARLLRNMRRFPEPFKLCAGWILWNTGWGSQLGLMGLLFREVLGLDRSSGVYTTWTFTSVLFSTMGSLTWMFVFPHVRLRIKTWAFCFLTIQFICILWGTFGINKGIPIGFKHAPEFWIEQLLFMSTASALRALNRVLYSSLIPKGSEAIFFGMQIVVDLATGWISPLVSASIQNRTHELRFPMIPNALLVLAGAGFYWWVNVEKGIKDAEQSLED</sequence>
<feature type="transmembrane region" description="Helical" evidence="8">
    <location>
        <begin position="368"/>
        <end position="389"/>
    </location>
</feature>
<keyword evidence="5 8" id="KW-1133">Transmembrane helix</keyword>
<evidence type="ECO:0000256" key="6">
    <source>
        <dbReference type="ARBA" id="ARBA00023136"/>
    </source>
</evidence>
<feature type="transmembrane region" description="Helical" evidence="8">
    <location>
        <begin position="276"/>
        <end position="298"/>
    </location>
</feature>
<evidence type="ECO:0000256" key="4">
    <source>
        <dbReference type="ARBA" id="ARBA00022692"/>
    </source>
</evidence>
<gene>
    <name evidence="9" type="ORF">FH972_023038</name>
</gene>
<proteinExistence type="inferred from homology"/>
<comment type="caution">
    <text evidence="9">The sequence shown here is derived from an EMBL/GenBank/DDBJ whole genome shotgun (WGS) entry which is preliminary data.</text>
</comment>
<evidence type="ECO:0000256" key="3">
    <source>
        <dbReference type="ARBA" id="ARBA00022448"/>
    </source>
</evidence>
<feature type="compositionally biased region" description="Basic and acidic residues" evidence="7">
    <location>
        <begin position="10"/>
        <end position="33"/>
    </location>
</feature>
<evidence type="ECO:0008006" key="11">
    <source>
        <dbReference type="Google" id="ProtNLM"/>
    </source>
</evidence>
<organism evidence="9 10">
    <name type="scientific">Carpinus fangiana</name>
    <dbReference type="NCBI Taxonomy" id="176857"/>
    <lineage>
        <taxon>Eukaryota</taxon>
        <taxon>Viridiplantae</taxon>
        <taxon>Streptophyta</taxon>
        <taxon>Embryophyta</taxon>
        <taxon>Tracheophyta</taxon>
        <taxon>Spermatophyta</taxon>
        <taxon>Magnoliopsida</taxon>
        <taxon>eudicotyledons</taxon>
        <taxon>Gunneridae</taxon>
        <taxon>Pentapetalae</taxon>
        <taxon>rosids</taxon>
        <taxon>fabids</taxon>
        <taxon>Fagales</taxon>
        <taxon>Betulaceae</taxon>
        <taxon>Carpinus</taxon>
    </lineage>
</organism>
<feature type="transmembrane region" description="Helical" evidence="8">
    <location>
        <begin position="239"/>
        <end position="264"/>
    </location>
</feature>
<keyword evidence="6 8" id="KW-0472">Membrane</keyword>
<dbReference type="AlphaFoldDB" id="A0A5N6KU01"/>
<feature type="transmembrane region" description="Helical" evidence="8">
    <location>
        <begin position="499"/>
        <end position="518"/>
    </location>
</feature>
<feature type="transmembrane region" description="Helical" evidence="8">
    <location>
        <begin position="146"/>
        <end position="163"/>
    </location>
</feature>